<reference evidence="2 3" key="1">
    <citation type="submission" date="2014-04" db="EMBL/GenBank/DDBJ databases">
        <authorList>
            <consortium name="DOE Joint Genome Institute"/>
            <person name="Kuo A."/>
            <person name="Tarkka M."/>
            <person name="Buscot F."/>
            <person name="Kohler A."/>
            <person name="Nagy L.G."/>
            <person name="Floudas D."/>
            <person name="Copeland A."/>
            <person name="Barry K.W."/>
            <person name="Cichocki N."/>
            <person name="Veneault-Fourrey C."/>
            <person name="LaButti K."/>
            <person name="Lindquist E.A."/>
            <person name="Lipzen A."/>
            <person name="Lundell T."/>
            <person name="Morin E."/>
            <person name="Murat C."/>
            <person name="Sun H."/>
            <person name="Tunlid A."/>
            <person name="Henrissat B."/>
            <person name="Grigoriev I.V."/>
            <person name="Hibbett D.S."/>
            <person name="Martin F."/>
            <person name="Nordberg H.P."/>
            <person name="Cantor M.N."/>
            <person name="Hua S.X."/>
        </authorList>
    </citation>
    <scope>NUCLEOTIDE SEQUENCE [LARGE SCALE GENOMIC DNA]</scope>
    <source>
        <strain evidence="2 3">F 1598</strain>
    </source>
</reference>
<sequence length="100" mass="9948">MLVFTIALITALASTVHASPMHVKRCDVTGCLEALGPTGADCGLAAVQEGADVLNDGSCLVQALSNVASPPSQCSGCGSTAVNDVKSVADKVGSTLKAIF</sequence>
<evidence type="ECO:0000313" key="2">
    <source>
        <dbReference type="EMBL" id="KIM74223.1"/>
    </source>
</evidence>
<dbReference type="InParanoid" id="A0A0C3AK37"/>
<dbReference type="AlphaFoldDB" id="A0A0C3AK37"/>
<protein>
    <recommendedName>
        <fullName evidence="4">Fungal calcium binding protein domain-containing protein</fullName>
    </recommendedName>
</protein>
<feature type="chain" id="PRO_5002161043" description="Fungal calcium binding protein domain-containing protein" evidence="1">
    <location>
        <begin position="19"/>
        <end position="100"/>
    </location>
</feature>
<gene>
    <name evidence="2" type="ORF">PILCRDRAFT_828378</name>
</gene>
<dbReference type="HOGENOM" id="CLU_2279282_0_0_1"/>
<evidence type="ECO:0008006" key="4">
    <source>
        <dbReference type="Google" id="ProtNLM"/>
    </source>
</evidence>
<dbReference type="EMBL" id="KN833064">
    <property type="protein sequence ID" value="KIM74223.1"/>
    <property type="molecule type" value="Genomic_DNA"/>
</dbReference>
<evidence type="ECO:0000313" key="3">
    <source>
        <dbReference type="Proteomes" id="UP000054166"/>
    </source>
</evidence>
<keyword evidence="3" id="KW-1185">Reference proteome</keyword>
<evidence type="ECO:0000256" key="1">
    <source>
        <dbReference type="SAM" id="SignalP"/>
    </source>
</evidence>
<keyword evidence="1" id="KW-0732">Signal</keyword>
<name>A0A0C3AK37_PILCF</name>
<organism evidence="2 3">
    <name type="scientific">Piloderma croceum (strain F 1598)</name>
    <dbReference type="NCBI Taxonomy" id="765440"/>
    <lineage>
        <taxon>Eukaryota</taxon>
        <taxon>Fungi</taxon>
        <taxon>Dikarya</taxon>
        <taxon>Basidiomycota</taxon>
        <taxon>Agaricomycotina</taxon>
        <taxon>Agaricomycetes</taxon>
        <taxon>Agaricomycetidae</taxon>
        <taxon>Atheliales</taxon>
        <taxon>Atheliaceae</taxon>
        <taxon>Piloderma</taxon>
    </lineage>
</organism>
<dbReference type="Gene3D" id="1.10.1740.120">
    <property type="match status" value="1"/>
</dbReference>
<proteinExistence type="predicted"/>
<feature type="signal peptide" evidence="1">
    <location>
        <begin position="1"/>
        <end position="18"/>
    </location>
</feature>
<dbReference type="Proteomes" id="UP000054166">
    <property type="component" value="Unassembled WGS sequence"/>
</dbReference>
<accession>A0A0C3AK37</accession>
<reference evidence="3" key="2">
    <citation type="submission" date="2015-01" db="EMBL/GenBank/DDBJ databases">
        <title>Evolutionary Origins and Diversification of the Mycorrhizal Mutualists.</title>
        <authorList>
            <consortium name="DOE Joint Genome Institute"/>
            <consortium name="Mycorrhizal Genomics Consortium"/>
            <person name="Kohler A."/>
            <person name="Kuo A."/>
            <person name="Nagy L.G."/>
            <person name="Floudas D."/>
            <person name="Copeland A."/>
            <person name="Barry K.W."/>
            <person name="Cichocki N."/>
            <person name="Veneault-Fourrey C."/>
            <person name="LaButti K."/>
            <person name="Lindquist E.A."/>
            <person name="Lipzen A."/>
            <person name="Lundell T."/>
            <person name="Morin E."/>
            <person name="Murat C."/>
            <person name="Riley R."/>
            <person name="Ohm R."/>
            <person name="Sun H."/>
            <person name="Tunlid A."/>
            <person name="Henrissat B."/>
            <person name="Grigoriev I.V."/>
            <person name="Hibbett D.S."/>
            <person name="Martin F."/>
        </authorList>
    </citation>
    <scope>NUCLEOTIDE SEQUENCE [LARGE SCALE GENOMIC DNA]</scope>
    <source>
        <strain evidence="3">F 1598</strain>
    </source>
</reference>